<evidence type="ECO:0000256" key="3">
    <source>
        <dbReference type="ARBA" id="ARBA00022905"/>
    </source>
</evidence>
<organism evidence="4 5">
    <name type="scientific">Oharaeibacter diazotrophicus</name>
    <dbReference type="NCBI Taxonomy" id="1920512"/>
    <lineage>
        <taxon>Bacteria</taxon>
        <taxon>Pseudomonadati</taxon>
        <taxon>Pseudomonadota</taxon>
        <taxon>Alphaproteobacteria</taxon>
        <taxon>Hyphomicrobiales</taxon>
        <taxon>Pleomorphomonadaceae</taxon>
        <taxon>Oharaeibacter</taxon>
    </lineage>
</organism>
<dbReference type="InterPro" id="IPR008792">
    <property type="entry name" value="PQQD"/>
</dbReference>
<dbReference type="GO" id="GO:0018189">
    <property type="term" value="P:pyrroloquinoline quinone biosynthetic process"/>
    <property type="evidence" value="ECO:0007669"/>
    <property type="project" value="UniProtKB-UniPathway"/>
</dbReference>
<protein>
    <submittedName>
        <fullName evidence="4">Pyrroloquinoline quinone biosynthesis protein D</fullName>
    </submittedName>
</protein>
<dbReference type="Gene3D" id="1.10.10.1150">
    <property type="entry name" value="Coenzyme PQQ synthesis protein D (PqqD)"/>
    <property type="match status" value="1"/>
</dbReference>
<sequence>MSATPTDRLPDDAVPRLPRGVRVKFDAVRSTHMLLAPERAVRLDAVAAAILAETDGVRSFGDVVAALAAKYRAPADRIASDARTFLVGLMDRRMLEVTAR</sequence>
<dbReference type="EMBL" id="SNXY01000006">
    <property type="protein sequence ID" value="TDP87736.1"/>
    <property type="molecule type" value="Genomic_DNA"/>
</dbReference>
<evidence type="ECO:0000256" key="2">
    <source>
        <dbReference type="ARBA" id="ARBA00011741"/>
    </source>
</evidence>
<keyword evidence="5" id="KW-1185">Reference proteome</keyword>
<dbReference type="RefSeq" id="WP_126541546.1">
    <property type="nucleotide sequence ID" value="NZ_BSPM01000008.1"/>
</dbReference>
<dbReference type="UniPathway" id="UPA00539"/>
<dbReference type="InterPro" id="IPR022479">
    <property type="entry name" value="PqqD_bac"/>
</dbReference>
<accession>A0A4R6RPF6</accession>
<dbReference type="AlphaFoldDB" id="A0A4R6RPF6"/>
<proteinExistence type="predicted"/>
<evidence type="ECO:0000313" key="5">
    <source>
        <dbReference type="Proteomes" id="UP000294547"/>
    </source>
</evidence>
<dbReference type="InterPro" id="IPR041881">
    <property type="entry name" value="PqqD_sf"/>
</dbReference>
<reference evidence="4 5" key="1">
    <citation type="submission" date="2019-03" db="EMBL/GenBank/DDBJ databases">
        <title>Genomic Encyclopedia of Type Strains, Phase IV (KMG-IV): sequencing the most valuable type-strain genomes for metagenomic binning, comparative biology and taxonomic classification.</title>
        <authorList>
            <person name="Goeker M."/>
        </authorList>
    </citation>
    <scope>NUCLEOTIDE SEQUENCE [LARGE SCALE GENOMIC DNA]</scope>
    <source>
        <strain evidence="4 5">DSM 102969</strain>
    </source>
</reference>
<dbReference type="GO" id="GO:0048038">
    <property type="term" value="F:quinone binding"/>
    <property type="evidence" value="ECO:0007669"/>
    <property type="project" value="InterPro"/>
</dbReference>
<name>A0A4R6RPF6_9HYPH</name>
<gene>
    <name evidence="4" type="ORF">EDD54_1635</name>
</gene>
<evidence type="ECO:0000313" key="4">
    <source>
        <dbReference type="EMBL" id="TDP87736.1"/>
    </source>
</evidence>
<dbReference type="Pfam" id="PF05402">
    <property type="entry name" value="PqqD"/>
    <property type="match status" value="1"/>
</dbReference>
<keyword evidence="3" id="KW-0884">PQQ biosynthesis</keyword>
<evidence type="ECO:0000256" key="1">
    <source>
        <dbReference type="ARBA" id="ARBA00004886"/>
    </source>
</evidence>
<dbReference type="OrthoDB" id="7995890at2"/>
<comment type="pathway">
    <text evidence="1">Cofactor biosynthesis; pyrroloquinoline quinone biosynthesis.</text>
</comment>
<dbReference type="NCBIfam" id="TIGR03859">
    <property type="entry name" value="PQQ_PqqD"/>
    <property type="match status" value="1"/>
</dbReference>
<dbReference type="Proteomes" id="UP000294547">
    <property type="component" value="Unassembled WGS sequence"/>
</dbReference>
<comment type="subunit">
    <text evidence="2">Monomer. Interacts with PqqE.</text>
</comment>
<comment type="caution">
    <text evidence="4">The sequence shown here is derived from an EMBL/GenBank/DDBJ whole genome shotgun (WGS) entry which is preliminary data.</text>
</comment>